<dbReference type="GO" id="GO:0072380">
    <property type="term" value="C:TRC complex"/>
    <property type="evidence" value="ECO:0007669"/>
    <property type="project" value="TreeGrafter"/>
</dbReference>
<protein>
    <recommendedName>
        <fullName evidence="3">DUF967 domain protein</fullName>
    </recommendedName>
</protein>
<dbReference type="GeneID" id="28974426"/>
<accession>A0A194S7L1</accession>
<dbReference type="GO" id="GO:0006620">
    <property type="term" value="P:post-translational protein targeting to endoplasmic reticulum membrane"/>
    <property type="evidence" value="ECO:0007669"/>
    <property type="project" value="TreeGrafter"/>
</dbReference>
<dbReference type="InterPro" id="IPR010371">
    <property type="entry name" value="YBR137W-like"/>
</dbReference>
<evidence type="ECO:0000313" key="1">
    <source>
        <dbReference type="EMBL" id="KPV76718.1"/>
    </source>
</evidence>
<name>A0A194S7L1_RHOGW</name>
<dbReference type="InterPro" id="IPR005624">
    <property type="entry name" value="PduO/GlcC-like"/>
</dbReference>
<dbReference type="Pfam" id="PF03928">
    <property type="entry name" value="HbpS-like"/>
    <property type="match status" value="1"/>
</dbReference>
<dbReference type="PANTHER" id="PTHR28255">
    <property type="match status" value="1"/>
</dbReference>
<dbReference type="Proteomes" id="UP000053890">
    <property type="component" value="Unassembled WGS sequence"/>
</dbReference>
<dbReference type="RefSeq" id="XP_018272767.1">
    <property type="nucleotide sequence ID" value="XM_018413978.1"/>
</dbReference>
<evidence type="ECO:0008006" key="3">
    <source>
        <dbReference type="Google" id="ProtNLM"/>
    </source>
</evidence>
<organism evidence="1 2">
    <name type="scientific">Rhodotorula graminis (strain WP1)</name>
    <dbReference type="NCBI Taxonomy" id="578459"/>
    <lineage>
        <taxon>Eukaryota</taxon>
        <taxon>Fungi</taxon>
        <taxon>Dikarya</taxon>
        <taxon>Basidiomycota</taxon>
        <taxon>Pucciniomycotina</taxon>
        <taxon>Microbotryomycetes</taxon>
        <taxon>Sporidiobolales</taxon>
        <taxon>Sporidiobolaceae</taxon>
        <taxon>Rhodotorula</taxon>
    </lineage>
</organism>
<dbReference type="PANTHER" id="PTHR28255:SF1">
    <property type="entry name" value="UPF0303 PROTEIN YBR137W"/>
    <property type="match status" value="1"/>
</dbReference>
<dbReference type="OrthoDB" id="2209940at2759"/>
<dbReference type="EMBL" id="KQ474075">
    <property type="protein sequence ID" value="KPV76718.1"/>
    <property type="molecule type" value="Genomic_DNA"/>
</dbReference>
<sequence>MSGTWDTSALEQAEALRLTTFTSETAFELGVLIRDRIRDEFPGKGAIVDIRAAQSEQQLFFAASAEGSLPDNAHWAQRKRNAVLRWGKSTASLNLKGWGTTGIPAHYGANNADYACHGGGFPLRVKGVESLVGVVVVSGLKQEEDHQVIVDVLTEFVAKQDQAAAK</sequence>
<dbReference type="PIRSF" id="PIRSF008757">
    <property type="entry name" value="UCP008757"/>
    <property type="match status" value="1"/>
</dbReference>
<keyword evidence="2" id="KW-1185">Reference proteome</keyword>
<gene>
    <name evidence="1" type="ORF">RHOBADRAFT_41925</name>
</gene>
<proteinExistence type="predicted"/>
<reference evidence="1 2" key="1">
    <citation type="journal article" date="2015" name="Front. Microbiol.">
        <title>Genome sequence of the plant growth promoting endophytic yeast Rhodotorula graminis WP1.</title>
        <authorList>
            <person name="Firrincieli A."/>
            <person name="Otillar R."/>
            <person name="Salamov A."/>
            <person name="Schmutz J."/>
            <person name="Khan Z."/>
            <person name="Redman R.S."/>
            <person name="Fleck N.D."/>
            <person name="Lindquist E."/>
            <person name="Grigoriev I.V."/>
            <person name="Doty S.L."/>
        </authorList>
    </citation>
    <scope>NUCLEOTIDE SEQUENCE [LARGE SCALE GENOMIC DNA]</scope>
    <source>
        <strain evidence="1 2">WP1</strain>
    </source>
</reference>
<dbReference type="OMA" id="MPDHEKW"/>
<evidence type="ECO:0000313" key="2">
    <source>
        <dbReference type="Proteomes" id="UP000053890"/>
    </source>
</evidence>
<dbReference type="Gene3D" id="3.30.450.150">
    <property type="entry name" value="Haem-degrading domain"/>
    <property type="match status" value="1"/>
</dbReference>
<dbReference type="InterPro" id="IPR038084">
    <property type="entry name" value="PduO/GlcC-like_sf"/>
</dbReference>
<dbReference type="AlphaFoldDB" id="A0A194S7L1"/>
<dbReference type="SUPFAM" id="SSF143744">
    <property type="entry name" value="GlcG-like"/>
    <property type="match status" value="1"/>
</dbReference>